<feature type="transmembrane region" description="Helical" evidence="1">
    <location>
        <begin position="49"/>
        <end position="71"/>
    </location>
</feature>
<dbReference type="AlphaFoldDB" id="A0A8T0Z7F2"/>
<protein>
    <submittedName>
        <fullName evidence="2">Uncharacterized protein</fullName>
    </submittedName>
</protein>
<keyword evidence="1" id="KW-0812">Transmembrane</keyword>
<dbReference type="EMBL" id="RCMG01000267">
    <property type="protein sequence ID" value="KAG2858021.1"/>
    <property type="molecule type" value="Genomic_DNA"/>
</dbReference>
<name>A0A8T0Z7F2_9STRA</name>
<dbReference type="Proteomes" id="UP000735874">
    <property type="component" value="Unassembled WGS sequence"/>
</dbReference>
<keyword evidence="1" id="KW-0472">Membrane</keyword>
<proteinExistence type="predicted"/>
<accession>A0A8T0Z7F2</accession>
<keyword evidence="1" id="KW-1133">Transmembrane helix</keyword>
<gene>
    <name evidence="2" type="ORF">PC113_g10165</name>
</gene>
<evidence type="ECO:0000313" key="3">
    <source>
        <dbReference type="Proteomes" id="UP000735874"/>
    </source>
</evidence>
<organism evidence="2 3">
    <name type="scientific">Phytophthora cactorum</name>
    <dbReference type="NCBI Taxonomy" id="29920"/>
    <lineage>
        <taxon>Eukaryota</taxon>
        <taxon>Sar</taxon>
        <taxon>Stramenopiles</taxon>
        <taxon>Oomycota</taxon>
        <taxon>Peronosporomycetes</taxon>
        <taxon>Peronosporales</taxon>
        <taxon>Peronosporaceae</taxon>
        <taxon>Phytophthora</taxon>
    </lineage>
</organism>
<dbReference type="VEuPathDB" id="FungiDB:PC110_g2816"/>
<evidence type="ECO:0000256" key="1">
    <source>
        <dbReference type="SAM" id="Phobius"/>
    </source>
</evidence>
<reference evidence="2" key="1">
    <citation type="submission" date="2018-10" db="EMBL/GenBank/DDBJ databases">
        <title>Effector identification in a new, highly contiguous assembly of the strawberry crown rot pathogen Phytophthora cactorum.</title>
        <authorList>
            <person name="Armitage A.D."/>
            <person name="Nellist C.F."/>
            <person name="Bates H."/>
            <person name="Vickerstaff R.J."/>
            <person name="Harrison R.J."/>
        </authorList>
    </citation>
    <scope>NUCLEOTIDE SEQUENCE</scope>
    <source>
        <strain evidence="2">15-7</strain>
    </source>
</reference>
<sequence>MLLKNMKTLLIMAVVLSAVLDLLLPIEWVSMIFLSLEAVDATMRVFRYAAASTIPFLLIGVCRFFSVDVLTRLMRGLETKKTLYHVKDYPGVELKQLNHYVKKLGPLVNPVFDEQSAFFIDEGRFIPYRMVVYGNEKVAAEIGAQLRNWSKCSGEGVRVTTS</sequence>
<evidence type="ECO:0000313" key="2">
    <source>
        <dbReference type="EMBL" id="KAG2858021.1"/>
    </source>
</evidence>
<comment type="caution">
    <text evidence="2">The sequence shown here is derived from an EMBL/GenBank/DDBJ whole genome shotgun (WGS) entry which is preliminary data.</text>
</comment>